<organism evidence="2 3">
    <name type="scientific">Neohortaea acidophila</name>
    <dbReference type="NCBI Taxonomy" id="245834"/>
    <lineage>
        <taxon>Eukaryota</taxon>
        <taxon>Fungi</taxon>
        <taxon>Dikarya</taxon>
        <taxon>Ascomycota</taxon>
        <taxon>Pezizomycotina</taxon>
        <taxon>Dothideomycetes</taxon>
        <taxon>Dothideomycetidae</taxon>
        <taxon>Mycosphaerellales</taxon>
        <taxon>Teratosphaeriaceae</taxon>
        <taxon>Neohortaea</taxon>
    </lineage>
</organism>
<dbReference type="GeneID" id="54472442"/>
<dbReference type="OrthoDB" id="3923199at2759"/>
<dbReference type="EMBL" id="MU001638">
    <property type="protein sequence ID" value="KAF2481346.1"/>
    <property type="molecule type" value="Genomic_DNA"/>
</dbReference>
<accession>A0A6A6PNH3</accession>
<evidence type="ECO:0000313" key="2">
    <source>
        <dbReference type="EMBL" id="KAF2481346.1"/>
    </source>
</evidence>
<dbReference type="SUPFAM" id="SSF89372">
    <property type="entry name" value="Fucose-specific lectin"/>
    <property type="match status" value="1"/>
</dbReference>
<dbReference type="InterPro" id="IPR012475">
    <property type="entry name" value="Fungal_lectin"/>
</dbReference>
<dbReference type="Gene3D" id="2.120.10.70">
    <property type="entry name" value="Fucose-specific lectin"/>
    <property type="match status" value="1"/>
</dbReference>
<comment type="similarity">
    <text evidence="1">Belongs to the fungal fucose-specific lectin family.</text>
</comment>
<proteinExistence type="inferred from homology"/>
<dbReference type="RefSeq" id="XP_033587916.1">
    <property type="nucleotide sequence ID" value="XM_033731440.1"/>
</dbReference>
<reference evidence="2" key="1">
    <citation type="journal article" date="2020" name="Stud. Mycol.">
        <title>101 Dothideomycetes genomes: a test case for predicting lifestyles and emergence of pathogens.</title>
        <authorList>
            <person name="Haridas S."/>
            <person name="Albert R."/>
            <person name="Binder M."/>
            <person name="Bloem J."/>
            <person name="Labutti K."/>
            <person name="Salamov A."/>
            <person name="Andreopoulos B."/>
            <person name="Baker S."/>
            <person name="Barry K."/>
            <person name="Bills G."/>
            <person name="Bluhm B."/>
            <person name="Cannon C."/>
            <person name="Castanera R."/>
            <person name="Culley D."/>
            <person name="Daum C."/>
            <person name="Ezra D."/>
            <person name="Gonzalez J."/>
            <person name="Henrissat B."/>
            <person name="Kuo A."/>
            <person name="Liang C."/>
            <person name="Lipzen A."/>
            <person name="Lutzoni F."/>
            <person name="Magnuson J."/>
            <person name="Mondo S."/>
            <person name="Nolan M."/>
            <person name="Ohm R."/>
            <person name="Pangilinan J."/>
            <person name="Park H.-J."/>
            <person name="Ramirez L."/>
            <person name="Alfaro M."/>
            <person name="Sun H."/>
            <person name="Tritt A."/>
            <person name="Yoshinaga Y."/>
            <person name="Zwiers L.-H."/>
            <person name="Turgeon B."/>
            <person name="Goodwin S."/>
            <person name="Spatafora J."/>
            <person name="Crous P."/>
            <person name="Grigoriev I."/>
        </authorList>
    </citation>
    <scope>NUCLEOTIDE SEQUENCE</scope>
    <source>
        <strain evidence="2">CBS 113389</strain>
    </source>
</reference>
<gene>
    <name evidence="2" type="ORF">BDY17DRAFT_254528</name>
</gene>
<dbReference type="AlphaFoldDB" id="A0A6A6PNH3"/>
<evidence type="ECO:0000256" key="1">
    <source>
        <dbReference type="ARBA" id="ARBA00009042"/>
    </source>
</evidence>
<keyword evidence="3" id="KW-1185">Reference proteome</keyword>
<protein>
    <submittedName>
        <fullName evidence="2">Uncharacterized protein</fullName>
    </submittedName>
</protein>
<sequence>MYFQHWTGDIRYMKLQQNGDWVGGTTSEVVAVDAKNSTPISAVSYSVDGVDAWHIFYIDENNMIKQRSQTNTTLVWVDGEINEAQLQANDADQVGMQACWYGNDYGDSNYLHTPLPSSGNASTEYGMRMWYASDDNTFLQYGWRYGDKNWTAQGQFDNLNGHAGVGCYSWGPGTVTYVMFVNTDNAAEIYWRDTNTSLTSTASHPINKWTKVPFTIPNLEPSTSLGYTNFFYAQSNATYTMNGYNITWAAENTTIVSADSFTVQGEPGIPGTHLSVSAIPDSDGGNNIVVFYQTVGNDITEFTRDLVAGQWTSADVQIPQQ</sequence>
<evidence type="ECO:0000313" key="3">
    <source>
        <dbReference type="Proteomes" id="UP000799767"/>
    </source>
</evidence>
<dbReference type="Pfam" id="PF07938">
    <property type="entry name" value="Fungal_lectin"/>
    <property type="match status" value="1"/>
</dbReference>
<name>A0A6A6PNH3_9PEZI</name>
<dbReference type="Proteomes" id="UP000799767">
    <property type="component" value="Unassembled WGS sequence"/>
</dbReference>